<evidence type="ECO:0000259" key="5">
    <source>
        <dbReference type="PROSITE" id="PS50290"/>
    </source>
</evidence>
<dbReference type="InterPro" id="IPR029071">
    <property type="entry name" value="Ubiquitin-like_domsf"/>
</dbReference>
<name>A0A2G9QH29_AQUCT</name>
<dbReference type="EMBL" id="KV990992">
    <property type="protein sequence ID" value="PIO14877.1"/>
    <property type="molecule type" value="Genomic_DNA"/>
</dbReference>
<evidence type="ECO:0000256" key="1">
    <source>
        <dbReference type="ARBA" id="ARBA00004805"/>
    </source>
</evidence>
<dbReference type="GO" id="GO:0016303">
    <property type="term" value="F:1-phosphatidylinositol-3-kinase activity"/>
    <property type="evidence" value="ECO:0007669"/>
    <property type="project" value="TreeGrafter"/>
</dbReference>
<accession>A0A2G9QH29</accession>
<keyword evidence="9" id="KW-1185">Reference proteome</keyword>
<feature type="domain" description="PI3K-RBD" evidence="7">
    <location>
        <begin position="137"/>
        <end position="228"/>
    </location>
</feature>
<dbReference type="SMART" id="SM00143">
    <property type="entry name" value="PI3K_p85B"/>
    <property type="match status" value="1"/>
</dbReference>
<dbReference type="PROSITE" id="PS51544">
    <property type="entry name" value="PI3K_ABD"/>
    <property type="match status" value="1"/>
</dbReference>
<dbReference type="Gene3D" id="3.10.20.770">
    <property type="match status" value="1"/>
</dbReference>
<dbReference type="InterPro" id="IPR003113">
    <property type="entry name" value="PI3K_ABD"/>
</dbReference>
<evidence type="ECO:0000256" key="2">
    <source>
        <dbReference type="ARBA" id="ARBA00006209"/>
    </source>
</evidence>
<feature type="domain" description="PI3K-ABD" evidence="6">
    <location>
        <begin position="1"/>
        <end position="58"/>
    </location>
</feature>
<dbReference type="GO" id="GO:0005942">
    <property type="term" value="C:phosphatidylinositol 3-kinase complex"/>
    <property type="evidence" value="ECO:0007669"/>
    <property type="project" value="TreeGrafter"/>
</dbReference>
<dbReference type="Pfam" id="PF00794">
    <property type="entry name" value="PI3K_rbd"/>
    <property type="match status" value="1"/>
</dbReference>
<dbReference type="GO" id="GO:0005886">
    <property type="term" value="C:plasma membrane"/>
    <property type="evidence" value="ECO:0007669"/>
    <property type="project" value="TreeGrafter"/>
</dbReference>
<dbReference type="InterPro" id="IPR000403">
    <property type="entry name" value="PI3/4_kinase_cat_dom"/>
</dbReference>
<comment type="catalytic activity">
    <reaction evidence="4">
        <text>a 1,2-diacyl-sn-glycero-3-phospho-(1D-myo-inositol-4,5-bisphosphate) + ATP = a 1,2-diacyl-sn-glycero-3-phospho-(1D-myo-inositol-3,4,5-trisphosphate) + ADP + H(+)</text>
        <dbReference type="Rhea" id="RHEA:21292"/>
        <dbReference type="ChEBI" id="CHEBI:15378"/>
        <dbReference type="ChEBI" id="CHEBI:30616"/>
        <dbReference type="ChEBI" id="CHEBI:57836"/>
        <dbReference type="ChEBI" id="CHEBI:58456"/>
        <dbReference type="ChEBI" id="CHEBI:456216"/>
        <dbReference type="EC" id="2.7.1.153"/>
    </reaction>
    <physiologicalReaction direction="left-to-right" evidence="4">
        <dbReference type="Rhea" id="RHEA:21293"/>
    </physiologicalReaction>
</comment>
<dbReference type="EC" id="2.7.1.153" evidence="3"/>
<dbReference type="GO" id="GO:0046934">
    <property type="term" value="F:1-phosphatidylinositol-4,5-bisphosphate 3-kinase activity"/>
    <property type="evidence" value="ECO:0007669"/>
    <property type="project" value="UniProtKB-EC"/>
</dbReference>
<dbReference type="GO" id="GO:0048015">
    <property type="term" value="P:phosphatidylinositol-mediated signaling"/>
    <property type="evidence" value="ECO:0007669"/>
    <property type="project" value="TreeGrafter"/>
</dbReference>
<feature type="domain" description="PI3K/PI4K catalytic" evidence="5">
    <location>
        <begin position="202"/>
        <end position="331"/>
    </location>
</feature>
<feature type="non-terminal residue" evidence="8">
    <location>
        <position position="1"/>
    </location>
</feature>
<evidence type="ECO:0000313" key="9">
    <source>
        <dbReference type="Proteomes" id="UP000228934"/>
    </source>
</evidence>
<sequence length="331" mass="37822">LLWEKAQQEPMFHTLGSPSSYVFTCINQTAEQQELEDEQRRLCDIQPFLPVLRLVAREGDRAEKLLNSQISLLINKGLHDFDSLNDAEVNDFRTKMRLFCEQIASQRQHMNWEIWMESNFPLQLEPSTTLFSKPFSSKTIMINVKFENSEESFTLQVSPRDLPISVIRMALRKKSKVSGQHCPGGAEEYTLQINGLLAYIYGNYPLCQFKGEALSKLKGLNDFVRSSVQKTKDKAQAKEAMHMCLRQETYLEPLSHLYSPLDPNLILTDVWVTPYGCLSTGDKTGLIEVVMRSDTIANIQRNKSNMAATAAFNKDALLNWLKSKNPGFLRF</sequence>
<dbReference type="Pfam" id="PF00454">
    <property type="entry name" value="PI3_PI4_kinase"/>
    <property type="match status" value="1"/>
</dbReference>
<dbReference type="UniPathway" id="UPA00220"/>
<dbReference type="AlphaFoldDB" id="A0A2G9QH29"/>
<comment type="similarity">
    <text evidence="2">Belongs to the PI3/PI4-kinase family. Type III PI4K subfamily.</text>
</comment>
<proteinExistence type="inferred from homology"/>
<comment type="pathway">
    <text evidence="1">Phospholipid metabolism; phosphatidylinositol phosphate biosynthesis.</text>
</comment>
<dbReference type="GO" id="GO:0016477">
    <property type="term" value="P:cell migration"/>
    <property type="evidence" value="ECO:0007669"/>
    <property type="project" value="TreeGrafter"/>
</dbReference>
<dbReference type="PROSITE" id="PS50290">
    <property type="entry name" value="PI3_4_KINASE_3"/>
    <property type="match status" value="1"/>
</dbReference>
<evidence type="ECO:0000256" key="4">
    <source>
        <dbReference type="ARBA" id="ARBA00023981"/>
    </source>
</evidence>
<protein>
    <recommendedName>
        <fullName evidence="3">phosphatidylinositol-4,5-bisphosphate 3-kinase</fullName>
        <ecNumber evidence="3">2.7.1.153</ecNumber>
    </recommendedName>
</protein>
<organism evidence="8 9">
    <name type="scientific">Aquarana catesbeiana</name>
    <name type="common">American bullfrog</name>
    <name type="synonym">Rana catesbeiana</name>
    <dbReference type="NCBI Taxonomy" id="8400"/>
    <lineage>
        <taxon>Eukaryota</taxon>
        <taxon>Metazoa</taxon>
        <taxon>Chordata</taxon>
        <taxon>Craniata</taxon>
        <taxon>Vertebrata</taxon>
        <taxon>Euteleostomi</taxon>
        <taxon>Amphibia</taxon>
        <taxon>Batrachia</taxon>
        <taxon>Anura</taxon>
        <taxon>Neobatrachia</taxon>
        <taxon>Ranoidea</taxon>
        <taxon>Ranidae</taxon>
        <taxon>Aquarana</taxon>
    </lineage>
</organism>
<dbReference type="Proteomes" id="UP000228934">
    <property type="component" value="Unassembled WGS sequence"/>
</dbReference>
<dbReference type="Gene3D" id="3.30.1010.10">
    <property type="entry name" value="Phosphatidylinositol 3-kinase Catalytic Subunit, Chain A, domain 4"/>
    <property type="match status" value="1"/>
</dbReference>
<dbReference type="PANTHER" id="PTHR10048">
    <property type="entry name" value="PHOSPHATIDYLINOSITOL KINASE"/>
    <property type="match status" value="1"/>
</dbReference>
<dbReference type="OrthoDB" id="67688at2759"/>
<dbReference type="InterPro" id="IPR015433">
    <property type="entry name" value="PI3/4_kinase"/>
</dbReference>
<gene>
    <name evidence="8" type="ORF">AB205_0104480</name>
</gene>
<evidence type="ECO:0000313" key="8">
    <source>
        <dbReference type="EMBL" id="PIO14877.1"/>
    </source>
</evidence>
<dbReference type="InterPro" id="IPR011009">
    <property type="entry name" value="Kinase-like_dom_sf"/>
</dbReference>
<dbReference type="SUPFAM" id="SSF54236">
    <property type="entry name" value="Ubiquitin-like"/>
    <property type="match status" value="1"/>
</dbReference>
<dbReference type="GO" id="GO:0035005">
    <property type="term" value="F:1-phosphatidylinositol-4-phosphate 3-kinase activity"/>
    <property type="evidence" value="ECO:0007669"/>
    <property type="project" value="TreeGrafter"/>
</dbReference>
<dbReference type="GO" id="GO:0043491">
    <property type="term" value="P:phosphatidylinositol 3-kinase/protein kinase B signal transduction"/>
    <property type="evidence" value="ECO:0007669"/>
    <property type="project" value="TreeGrafter"/>
</dbReference>
<dbReference type="Pfam" id="PF02192">
    <property type="entry name" value="PI3K_p85B"/>
    <property type="match status" value="1"/>
</dbReference>
<reference evidence="9" key="1">
    <citation type="journal article" date="2017" name="Nat. Commun.">
        <title>The North American bullfrog draft genome provides insight into hormonal regulation of long noncoding RNA.</title>
        <authorList>
            <person name="Hammond S.A."/>
            <person name="Warren R.L."/>
            <person name="Vandervalk B.P."/>
            <person name="Kucuk E."/>
            <person name="Khan H."/>
            <person name="Gibb E.A."/>
            <person name="Pandoh P."/>
            <person name="Kirk H."/>
            <person name="Zhao Y."/>
            <person name="Jones M."/>
            <person name="Mungall A.J."/>
            <person name="Coope R."/>
            <person name="Pleasance S."/>
            <person name="Moore R.A."/>
            <person name="Holt R.A."/>
            <person name="Round J.M."/>
            <person name="Ohora S."/>
            <person name="Walle B.V."/>
            <person name="Veldhoen N."/>
            <person name="Helbing C.C."/>
            <person name="Birol I."/>
        </authorList>
    </citation>
    <scope>NUCLEOTIDE SEQUENCE [LARGE SCALE GENOMIC DNA]</scope>
</reference>
<evidence type="ECO:0000256" key="3">
    <source>
        <dbReference type="ARBA" id="ARBA00012010"/>
    </source>
</evidence>
<dbReference type="PANTHER" id="PTHR10048:SF35">
    <property type="entry name" value="PHOSPHATIDYLINOSITOL 4,5-BISPHOSPHATE 3-KINASE CATALYTIC SUBUNIT DELTA ISOFORM"/>
    <property type="match status" value="1"/>
</dbReference>
<dbReference type="SUPFAM" id="SSF56112">
    <property type="entry name" value="Protein kinase-like (PK-like)"/>
    <property type="match status" value="1"/>
</dbReference>
<dbReference type="InterPro" id="IPR000341">
    <property type="entry name" value="PI3K_Ras-bd_dom"/>
</dbReference>
<evidence type="ECO:0000259" key="7">
    <source>
        <dbReference type="PROSITE" id="PS51546"/>
    </source>
</evidence>
<evidence type="ECO:0000259" key="6">
    <source>
        <dbReference type="PROSITE" id="PS51544"/>
    </source>
</evidence>
<dbReference type="GO" id="GO:0005737">
    <property type="term" value="C:cytoplasm"/>
    <property type="evidence" value="ECO:0007669"/>
    <property type="project" value="UniProtKB-ARBA"/>
</dbReference>
<dbReference type="PROSITE" id="PS51546">
    <property type="entry name" value="PI3K_RBD"/>
    <property type="match status" value="1"/>
</dbReference>